<dbReference type="CDD" id="cd06225">
    <property type="entry name" value="HAMP"/>
    <property type="match status" value="1"/>
</dbReference>
<evidence type="ECO:0000313" key="4">
    <source>
        <dbReference type="EMBL" id="AFM13392.1"/>
    </source>
</evidence>
<dbReference type="HOGENOM" id="CLU_303806_0_0_12"/>
<dbReference type="GO" id="GO:0035556">
    <property type="term" value="P:intracellular signal transduction"/>
    <property type="evidence" value="ECO:0007669"/>
    <property type="project" value="InterPro"/>
</dbReference>
<dbReference type="GO" id="GO:0006171">
    <property type="term" value="P:cAMP biosynthetic process"/>
    <property type="evidence" value="ECO:0007669"/>
    <property type="project" value="TreeGrafter"/>
</dbReference>
<dbReference type="InterPro" id="IPR001054">
    <property type="entry name" value="A/G_cyclase"/>
</dbReference>
<dbReference type="SUPFAM" id="SSF55073">
    <property type="entry name" value="Nucleotide cyclase"/>
    <property type="match status" value="1"/>
</dbReference>
<reference evidence="4 5" key="1">
    <citation type="submission" date="2012-06" db="EMBL/GenBank/DDBJ databases">
        <title>The complete chromosome of genome of Turneriella parva DSM 21527.</title>
        <authorList>
            <consortium name="US DOE Joint Genome Institute (JGI-PGF)"/>
            <person name="Lucas S."/>
            <person name="Han J."/>
            <person name="Lapidus A."/>
            <person name="Bruce D."/>
            <person name="Goodwin L."/>
            <person name="Pitluck S."/>
            <person name="Peters L."/>
            <person name="Kyrpides N."/>
            <person name="Mavromatis K."/>
            <person name="Ivanova N."/>
            <person name="Mikhailova N."/>
            <person name="Chertkov O."/>
            <person name="Detter J.C."/>
            <person name="Tapia R."/>
            <person name="Han C."/>
            <person name="Land M."/>
            <person name="Hauser L."/>
            <person name="Markowitz V."/>
            <person name="Cheng J.-F."/>
            <person name="Hugenholtz P."/>
            <person name="Woyke T."/>
            <person name="Wu D."/>
            <person name="Gronow S."/>
            <person name="Wellnitz S."/>
            <person name="Brambilla E."/>
            <person name="Klenk H.-P."/>
            <person name="Eisen J.A."/>
        </authorList>
    </citation>
    <scope>NUCLEOTIDE SEQUENCE [LARGE SCALE GENOMIC DNA]</scope>
    <source>
        <strain evidence="5">ATCC BAA-1111 / DSM 21527 / NCTC 11395 / H</strain>
    </source>
</reference>
<dbReference type="Pfam" id="PF00211">
    <property type="entry name" value="Guanylate_cyc"/>
    <property type="match status" value="1"/>
</dbReference>
<dbReference type="EMBL" id="CP002959">
    <property type="protein sequence ID" value="AFM13392.1"/>
    <property type="molecule type" value="Genomic_DNA"/>
</dbReference>
<evidence type="ECO:0000256" key="1">
    <source>
        <dbReference type="SAM" id="Phobius"/>
    </source>
</evidence>
<gene>
    <name evidence="4" type="ordered locus">Turpa_2753</name>
</gene>
<dbReference type="Proteomes" id="UP000006048">
    <property type="component" value="Chromosome"/>
</dbReference>
<dbReference type="OrthoDB" id="9802500at2"/>
<dbReference type="STRING" id="869212.Turpa_2753"/>
<feature type="transmembrane region" description="Helical" evidence="1">
    <location>
        <begin position="540"/>
        <end position="563"/>
    </location>
</feature>
<organism evidence="4 5">
    <name type="scientific">Turneriella parva (strain ATCC BAA-1111 / DSM 21527 / NCTC 11395 / H)</name>
    <name type="common">Leptospira parva</name>
    <dbReference type="NCBI Taxonomy" id="869212"/>
    <lineage>
        <taxon>Bacteria</taxon>
        <taxon>Pseudomonadati</taxon>
        <taxon>Spirochaetota</taxon>
        <taxon>Spirochaetia</taxon>
        <taxon>Leptospirales</taxon>
        <taxon>Leptospiraceae</taxon>
        <taxon>Turneriella</taxon>
    </lineage>
</organism>
<dbReference type="SMART" id="SM00044">
    <property type="entry name" value="CYCc"/>
    <property type="match status" value="1"/>
</dbReference>
<keyword evidence="1" id="KW-0472">Membrane</keyword>
<sequence length="907" mass="101715">MRTANTATRLTDVLRKVLNIFVSGIRAKLALFTGSLITLTILILSFTTVRQQTAILTESYEKQAAISKRYISLLVIELNNIAHNLVKIEEFRQQIAEQKKALKVYQTQKVVQQDKQVNLGLFKTNLFGALGSKKVRYRVDTFYSKYLNESELRSLENRIRQQMAVYTGTALSNAQWQSLQRIARSIVDTPEPAKLIKLRANLDSKLAAILIPAKRKVIEDAGLEQKLFRIQTFPVTDLEGQDRLEPSFDTNLLGKAGPLSELTSTPELDANLRLVYTRLVEAPQREITSDAINLQWQGLELQTLYSPLFQRPNSTFWARTLLEPGKSSNAAKRLMQQDAEIAARIAEIAQQLKARLKILKELKPPRPPYTDHDFVALYKKYTALVAERAAAIDAAFPPGNDPEITDLRAEAWRTLRDSAWEDSILLRYRNDETEIERYNKVAKDRDAMRRRWAELRKWVASARSETAPPALKRLYSQGQIARSRSEAEAILWDLDSKPMFSDGQPTLAAGILQDNLTGIMRTLVDRTEGVALVNTNRNKVVISAIVIGLISILLAVYISGVVVQKIKRIIRSAEEVGRGNLAVEFEHGGNDEFGTLTVALNSMVSGLNEREKIKGILGSMIDPVVVTEAMKDLAALKRGSEKEITAFFSDIASFSNISEKLTSPELASLLNEYLSAMTIILKKYDGVLDKYIGDAIVGIFNSPVDVEDHAYKAVMASIEMQAKLVELRKEWKAQNRYIPEAQNMKFRIGLNTGLAKVGFMGTDALASYTMMGDTVNLAARLEAAGKDYGVSIMATDAVYAQIKDRIFTRRLDVVRVKGKTTPVTLYQIICPKGQEPALIADFAKRYEQGLDAYLQRSWDSAIGFFKEAQRLRNAADKSSEQLIQRCEAYKASPPPPDWDGVYTRTTK</sequence>
<dbReference type="PROSITE" id="PS50125">
    <property type="entry name" value="GUANYLATE_CYCLASE_2"/>
    <property type="match status" value="1"/>
</dbReference>
<dbReference type="Gene3D" id="3.30.70.1230">
    <property type="entry name" value="Nucleotide cyclase"/>
    <property type="match status" value="1"/>
</dbReference>
<dbReference type="PATRIC" id="fig|869212.3.peg.2775"/>
<dbReference type="InterPro" id="IPR029787">
    <property type="entry name" value="Nucleotide_cyclase"/>
</dbReference>
<dbReference type="RefSeq" id="WP_014803894.1">
    <property type="nucleotide sequence ID" value="NC_018020.1"/>
</dbReference>
<dbReference type="InterPro" id="IPR003660">
    <property type="entry name" value="HAMP_dom"/>
</dbReference>
<dbReference type="Pfam" id="PF00672">
    <property type="entry name" value="HAMP"/>
    <property type="match status" value="1"/>
</dbReference>
<dbReference type="PANTHER" id="PTHR43081">
    <property type="entry name" value="ADENYLATE CYCLASE, TERMINAL-DIFFERENTIATION SPECIFIC-RELATED"/>
    <property type="match status" value="1"/>
</dbReference>
<proteinExistence type="predicted"/>
<dbReference type="CDD" id="cd07302">
    <property type="entry name" value="CHD"/>
    <property type="match status" value="1"/>
</dbReference>
<keyword evidence="1" id="KW-0812">Transmembrane</keyword>
<dbReference type="PANTHER" id="PTHR43081:SF1">
    <property type="entry name" value="ADENYLATE CYCLASE, TERMINAL-DIFFERENTIATION SPECIFIC"/>
    <property type="match status" value="1"/>
</dbReference>
<keyword evidence="1" id="KW-1133">Transmembrane helix</keyword>
<dbReference type="SMART" id="SM00304">
    <property type="entry name" value="HAMP"/>
    <property type="match status" value="1"/>
</dbReference>
<dbReference type="SUPFAM" id="SSF158472">
    <property type="entry name" value="HAMP domain-like"/>
    <property type="match status" value="1"/>
</dbReference>
<dbReference type="PROSITE" id="PS50885">
    <property type="entry name" value="HAMP"/>
    <property type="match status" value="1"/>
</dbReference>
<evidence type="ECO:0000259" key="2">
    <source>
        <dbReference type="PROSITE" id="PS50125"/>
    </source>
</evidence>
<keyword evidence="5" id="KW-1185">Reference proteome</keyword>
<feature type="transmembrane region" description="Helical" evidence="1">
    <location>
        <begin position="29"/>
        <end position="49"/>
    </location>
</feature>
<protein>
    <submittedName>
        <fullName evidence="4">Adenylate/guanylate cyclase with integral membrane sensor</fullName>
    </submittedName>
</protein>
<dbReference type="KEGG" id="tpx:Turpa_2753"/>
<accession>I4B7Y5</accession>
<evidence type="ECO:0000259" key="3">
    <source>
        <dbReference type="PROSITE" id="PS50885"/>
    </source>
</evidence>
<dbReference type="InterPro" id="IPR050697">
    <property type="entry name" value="Adenylyl/Guanylyl_Cyclase_3/4"/>
</dbReference>
<dbReference type="GO" id="GO:0004016">
    <property type="term" value="F:adenylate cyclase activity"/>
    <property type="evidence" value="ECO:0007669"/>
    <property type="project" value="UniProtKB-ARBA"/>
</dbReference>
<dbReference type="Gene3D" id="6.10.340.10">
    <property type="match status" value="1"/>
</dbReference>
<dbReference type="GO" id="GO:0016020">
    <property type="term" value="C:membrane"/>
    <property type="evidence" value="ECO:0007669"/>
    <property type="project" value="InterPro"/>
</dbReference>
<feature type="domain" description="HAMP" evidence="3">
    <location>
        <begin position="560"/>
        <end position="612"/>
    </location>
</feature>
<feature type="domain" description="Guanylate cyclase" evidence="2">
    <location>
        <begin position="645"/>
        <end position="782"/>
    </location>
</feature>
<dbReference type="AlphaFoldDB" id="I4B7Y5"/>
<name>I4B7Y5_TURPD</name>
<evidence type="ECO:0000313" key="5">
    <source>
        <dbReference type="Proteomes" id="UP000006048"/>
    </source>
</evidence>